<accession>A0ACC1B3A3</accession>
<name>A0ACC1B3A3_9ROSI</name>
<reference evidence="2" key="1">
    <citation type="journal article" date="2023" name="G3 (Bethesda)">
        <title>Genome assembly and association tests identify interacting loci associated with vigor, precocity, and sex in interspecific pistachio rootstocks.</title>
        <authorList>
            <person name="Palmer W."/>
            <person name="Jacygrad E."/>
            <person name="Sagayaradj S."/>
            <person name="Cavanaugh K."/>
            <person name="Han R."/>
            <person name="Bertier L."/>
            <person name="Beede B."/>
            <person name="Kafkas S."/>
            <person name="Golino D."/>
            <person name="Preece J."/>
            <person name="Michelmore R."/>
        </authorList>
    </citation>
    <scope>NUCLEOTIDE SEQUENCE [LARGE SCALE GENOMIC DNA]</scope>
</reference>
<dbReference type="Proteomes" id="UP001164250">
    <property type="component" value="Chromosome 7"/>
</dbReference>
<sequence length="105" mass="11590">MRSLIGCFDYVVAIIEEGMDLSTMTMEGLMGSLCSHEHRMNQRTATSVEQAFQSKVILSETCRFSDGKVSGQGKAKGFKGDKSIANDQQNSGKGRYDMWTLLITV</sequence>
<proteinExistence type="predicted"/>
<gene>
    <name evidence="1" type="ORF">Patl1_26100</name>
</gene>
<evidence type="ECO:0000313" key="2">
    <source>
        <dbReference type="Proteomes" id="UP001164250"/>
    </source>
</evidence>
<keyword evidence="2" id="KW-1185">Reference proteome</keyword>
<organism evidence="1 2">
    <name type="scientific">Pistacia atlantica</name>
    <dbReference type="NCBI Taxonomy" id="434234"/>
    <lineage>
        <taxon>Eukaryota</taxon>
        <taxon>Viridiplantae</taxon>
        <taxon>Streptophyta</taxon>
        <taxon>Embryophyta</taxon>
        <taxon>Tracheophyta</taxon>
        <taxon>Spermatophyta</taxon>
        <taxon>Magnoliopsida</taxon>
        <taxon>eudicotyledons</taxon>
        <taxon>Gunneridae</taxon>
        <taxon>Pentapetalae</taxon>
        <taxon>rosids</taxon>
        <taxon>malvids</taxon>
        <taxon>Sapindales</taxon>
        <taxon>Anacardiaceae</taxon>
        <taxon>Pistacia</taxon>
    </lineage>
</organism>
<dbReference type="EMBL" id="CM047903">
    <property type="protein sequence ID" value="KAJ0093361.1"/>
    <property type="molecule type" value="Genomic_DNA"/>
</dbReference>
<evidence type="ECO:0000313" key="1">
    <source>
        <dbReference type="EMBL" id="KAJ0093361.1"/>
    </source>
</evidence>
<comment type="caution">
    <text evidence="1">The sequence shown here is derived from an EMBL/GenBank/DDBJ whole genome shotgun (WGS) entry which is preliminary data.</text>
</comment>
<protein>
    <submittedName>
        <fullName evidence="1">Uncharacterized protein</fullName>
    </submittedName>
</protein>